<proteinExistence type="predicted"/>
<gene>
    <name evidence="2" type="ORF">CH92_07285</name>
</gene>
<dbReference type="Proteomes" id="UP000019522">
    <property type="component" value="Chromosome"/>
</dbReference>
<sequence length="88" mass="9471">MESLRRGASGMDAARAVKGHGWPLRGDPRSGDGVRDVERSEIRMQGQDFLVTFSAFGKSDSPSRAKPASQTVLKRAAARSFLIGPNDP</sequence>
<name>W8RZP8_STUST</name>
<evidence type="ECO:0000256" key="1">
    <source>
        <dbReference type="SAM" id="MobiDB-lite"/>
    </source>
</evidence>
<evidence type="ECO:0000313" key="2">
    <source>
        <dbReference type="EMBL" id="AHL77621.1"/>
    </source>
</evidence>
<feature type="compositionally biased region" description="Basic and acidic residues" evidence="1">
    <location>
        <begin position="26"/>
        <end position="35"/>
    </location>
</feature>
<dbReference type="EMBL" id="CP007441">
    <property type="protein sequence ID" value="AHL77621.1"/>
    <property type="molecule type" value="Genomic_DNA"/>
</dbReference>
<feature type="region of interest" description="Disordered" evidence="1">
    <location>
        <begin position="1"/>
        <end position="35"/>
    </location>
</feature>
<protein>
    <submittedName>
        <fullName evidence="2">Uncharacterized protein</fullName>
    </submittedName>
</protein>
<dbReference type="KEGG" id="pstt:CH92_07285"/>
<reference evidence="2 3" key="2">
    <citation type="submission" date="2014-03" db="EMBL/GenBank/DDBJ databases">
        <authorList>
            <person name="Baltrus D."/>
            <person name="Dougherty K."/>
        </authorList>
    </citation>
    <scope>NUCLEOTIDE SEQUENCE</scope>
    <source>
        <strain evidence="2 3">28a24</strain>
    </source>
</reference>
<organism evidence="2 3">
    <name type="scientific">Stutzerimonas stutzeri</name>
    <name type="common">Pseudomonas stutzeri</name>
    <dbReference type="NCBI Taxonomy" id="316"/>
    <lineage>
        <taxon>Bacteria</taxon>
        <taxon>Pseudomonadati</taxon>
        <taxon>Pseudomonadota</taxon>
        <taxon>Gammaproteobacteria</taxon>
        <taxon>Pseudomonadales</taxon>
        <taxon>Pseudomonadaceae</taxon>
        <taxon>Stutzerimonas</taxon>
    </lineage>
</organism>
<reference evidence="3" key="1">
    <citation type="journal article" date="2014" name="Genome Announc.">
        <title>Complete Genome Sequence of the Highly Transformable Pseudomonas stutzeri Strain 28a24.</title>
        <authorList>
            <person name="Smith B.A."/>
            <person name="Dougherty K.M."/>
            <person name="Baltrus D.A."/>
        </authorList>
    </citation>
    <scope>NUCLEOTIDE SEQUENCE [LARGE SCALE GENOMIC DNA]</scope>
    <source>
        <strain evidence="3">28a24</strain>
    </source>
</reference>
<accession>W8RZP8</accession>
<evidence type="ECO:0000313" key="3">
    <source>
        <dbReference type="Proteomes" id="UP000019522"/>
    </source>
</evidence>
<dbReference type="AlphaFoldDB" id="W8RZP8"/>